<evidence type="ECO:0000313" key="2">
    <source>
        <dbReference type="EMBL" id="BCU02939.1"/>
    </source>
</evidence>
<evidence type="ECO:0000313" key="3">
    <source>
        <dbReference type="Proteomes" id="UP001253637"/>
    </source>
</evidence>
<sequence>MAKEKKKEKKRRCESPFATRFGKRSIARRALVWCFFFFSLLAFAIAALALIGWLLFFLSCGWSLFFSTVLSAHFFGSSVAVPFLLLFFWCAFFLPFVAPVRGEICFVLVFLFSERPPSAIPSVGTCVAAHTTAPN</sequence>
<keyword evidence="1" id="KW-1133">Transmembrane helix</keyword>
<protein>
    <recommendedName>
        <fullName evidence="4">Transmembrane protein</fullName>
    </recommendedName>
</protein>
<organism evidence="2 3">
    <name type="scientific">Pandoravirus japonicus</name>
    <dbReference type="NCBI Taxonomy" id="2823154"/>
    <lineage>
        <taxon>Viruses</taxon>
        <taxon>Pandoravirus</taxon>
    </lineage>
</organism>
<dbReference type="Proteomes" id="UP001253637">
    <property type="component" value="Segment"/>
</dbReference>
<name>A0A811BLS3_9VIRU</name>
<evidence type="ECO:0000256" key="1">
    <source>
        <dbReference type="SAM" id="Phobius"/>
    </source>
</evidence>
<feature type="transmembrane region" description="Helical" evidence="1">
    <location>
        <begin position="70"/>
        <end position="94"/>
    </location>
</feature>
<accession>A0A811BLS3</accession>
<evidence type="ECO:0008006" key="4">
    <source>
        <dbReference type="Google" id="ProtNLM"/>
    </source>
</evidence>
<keyword evidence="1" id="KW-0812">Transmembrane</keyword>
<feature type="transmembrane region" description="Helical" evidence="1">
    <location>
        <begin position="30"/>
        <end position="58"/>
    </location>
</feature>
<proteinExistence type="predicted"/>
<keyword evidence="1" id="KW-0472">Membrane</keyword>
<reference evidence="2" key="1">
    <citation type="submission" date="2021-04" db="EMBL/GenBank/DDBJ databases">
        <title>Draft Genome Sequence of Pandoravirus japonicus, Isolated from the Sabaishi River of Niigata, Japan.</title>
        <authorList>
            <person name="Hosokawa N."/>
            <person name="Takahashi H."/>
            <person name="Aoki K."/>
            <person name="Takemura M."/>
        </authorList>
    </citation>
    <scope>NUCLEOTIDE SEQUENCE</scope>
</reference>
<dbReference type="EMBL" id="LC625835">
    <property type="protein sequence ID" value="BCU02939.1"/>
    <property type="molecule type" value="Genomic_DNA"/>
</dbReference>